<protein>
    <submittedName>
        <fullName evidence="2">Uncharacterized protein</fullName>
    </submittedName>
</protein>
<dbReference type="AlphaFoldDB" id="A0AA85JRL0"/>
<organism evidence="1 2">
    <name type="scientific">Trichobilharzia regenti</name>
    <name type="common">Nasal bird schistosome</name>
    <dbReference type="NCBI Taxonomy" id="157069"/>
    <lineage>
        <taxon>Eukaryota</taxon>
        <taxon>Metazoa</taxon>
        <taxon>Spiralia</taxon>
        <taxon>Lophotrochozoa</taxon>
        <taxon>Platyhelminthes</taxon>
        <taxon>Trematoda</taxon>
        <taxon>Digenea</taxon>
        <taxon>Strigeidida</taxon>
        <taxon>Schistosomatoidea</taxon>
        <taxon>Schistosomatidae</taxon>
        <taxon>Trichobilharzia</taxon>
    </lineage>
</organism>
<proteinExistence type="predicted"/>
<sequence length="69" mass="8115">MNFFEFTKPIITSVICFIQTSLNHIVSTTLVSTIWCECTIIENLLKQFYHLREEYSAPQTSFKIHCLLE</sequence>
<name>A0AA85JRL0_TRIRE</name>
<evidence type="ECO:0000313" key="2">
    <source>
        <dbReference type="WBParaSite" id="TREG1_37780.1"/>
    </source>
</evidence>
<keyword evidence="1" id="KW-1185">Reference proteome</keyword>
<reference evidence="2" key="2">
    <citation type="submission" date="2023-11" db="UniProtKB">
        <authorList>
            <consortium name="WormBaseParasite"/>
        </authorList>
    </citation>
    <scope>IDENTIFICATION</scope>
</reference>
<dbReference type="WBParaSite" id="TREG1_37780.1">
    <property type="protein sequence ID" value="TREG1_37780.1"/>
    <property type="gene ID" value="TREG1_37780"/>
</dbReference>
<reference evidence="1" key="1">
    <citation type="submission" date="2022-06" db="EMBL/GenBank/DDBJ databases">
        <authorList>
            <person name="Berger JAMES D."/>
            <person name="Berger JAMES D."/>
        </authorList>
    </citation>
    <scope>NUCLEOTIDE SEQUENCE [LARGE SCALE GENOMIC DNA]</scope>
</reference>
<evidence type="ECO:0000313" key="1">
    <source>
        <dbReference type="Proteomes" id="UP000050795"/>
    </source>
</evidence>
<dbReference type="Proteomes" id="UP000050795">
    <property type="component" value="Unassembled WGS sequence"/>
</dbReference>
<accession>A0AA85JRL0</accession>